<dbReference type="InterPro" id="IPR056091">
    <property type="entry name" value="DUF7674"/>
</dbReference>
<dbReference type="OrthoDB" id="1266846at2"/>
<evidence type="ECO:0000313" key="3">
    <source>
        <dbReference type="Proteomes" id="UP000051682"/>
    </source>
</evidence>
<feature type="domain" description="DUF7674" evidence="1">
    <location>
        <begin position="16"/>
        <end position="121"/>
    </location>
</feature>
<reference evidence="2 3" key="1">
    <citation type="submission" date="2015-10" db="EMBL/GenBank/DDBJ databases">
        <title>Chryseobacterium aquaticum genome.</title>
        <authorList>
            <person name="Newman J.D."/>
            <person name="Ferguson M.B."/>
            <person name="Miller J.R."/>
        </authorList>
    </citation>
    <scope>NUCLEOTIDE SEQUENCE [LARGE SCALE GENOMIC DNA]</scope>
    <source>
        <strain evidence="2 3">KCTC 12483</strain>
    </source>
</reference>
<dbReference type="Proteomes" id="UP000051682">
    <property type="component" value="Unassembled WGS sequence"/>
</dbReference>
<accession>A0A0Q3K9S0</accession>
<proteinExistence type="predicted"/>
<keyword evidence="3" id="KW-1185">Reference proteome</keyword>
<sequence>MKNFEADTINETQAIEHLKIFYPSIQNEITILSAQNNFPGIIQSTVDYLKILLQESKINVVNHNIKMMEWLYKRGTFNVKHIIENLFIRSFGSLKKHTDHQQWNILYEYMPIEFQQIYLNQTKLDEMMFKKN</sequence>
<dbReference type="Pfam" id="PF24722">
    <property type="entry name" value="DUF7674"/>
    <property type="match status" value="1"/>
</dbReference>
<dbReference type="RefSeq" id="WP_056013356.1">
    <property type="nucleotide sequence ID" value="NZ_LLYZ01000004.1"/>
</dbReference>
<protein>
    <recommendedName>
        <fullName evidence="1">DUF7674 domain-containing protein</fullName>
    </recommendedName>
</protein>
<comment type="caution">
    <text evidence="2">The sequence shown here is derived from an EMBL/GenBank/DDBJ whole genome shotgun (WGS) entry which is preliminary data.</text>
</comment>
<evidence type="ECO:0000259" key="1">
    <source>
        <dbReference type="Pfam" id="PF24722"/>
    </source>
</evidence>
<dbReference type="EMBL" id="LLYZ01000004">
    <property type="protein sequence ID" value="KQK26419.1"/>
    <property type="molecule type" value="Genomic_DNA"/>
</dbReference>
<organism evidence="2 3">
    <name type="scientific">Chryseobacterium aquaticum</name>
    <dbReference type="NCBI Taxonomy" id="452084"/>
    <lineage>
        <taxon>Bacteria</taxon>
        <taxon>Pseudomonadati</taxon>
        <taxon>Bacteroidota</taxon>
        <taxon>Flavobacteriia</taxon>
        <taxon>Flavobacteriales</taxon>
        <taxon>Weeksellaceae</taxon>
        <taxon>Chryseobacterium group</taxon>
        <taxon>Chryseobacterium</taxon>
    </lineage>
</organism>
<dbReference type="AlphaFoldDB" id="A0A0Q3K9S0"/>
<name>A0A0Q3K9S0_9FLAO</name>
<gene>
    <name evidence="2" type="ORF">AR438_06520</name>
</gene>
<evidence type="ECO:0000313" key="2">
    <source>
        <dbReference type="EMBL" id="KQK26419.1"/>
    </source>
</evidence>